<name>A0ACB5TKU3_CANBO</name>
<dbReference type="EMBL" id="BSXV01000812">
    <property type="protein sequence ID" value="GME90722.1"/>
    <property type="molecule type" value="Genomic_DNA"/>
</dbReference>
<organism evidence="1 2">
    <name type="scientific">Candida boidinii</name>
    <name type="common">Yeast</name>
    <dbReference type="NCBI Taxonomy" id="5477"/>
    <lineage>
        <taxon>Eukaryota</taxon>
        <taxon>Fungi</taxon>
        <taxon>Dikarya</taxon>
        <taxon>Ascomycota</taxon>
        <taxon>Saccharomycotina</taxon>
        <taxon>Pichiomycetes</taxon>
        <taxon>Pichiales</taxon>
        <taxon>Pichiaceae</taxon>
        <taxon>Ogataea</taxon>
        <taxon>Ogataea/Candida clade</taxon>
    </lineage>
</organism>
<protein>
    <submittedName>
        <fullName evidence="1">Unnamed protein product</fullName>
    </submittedName>
</protein>
<proteinExistence type="predicted"/>
<evidence type="ECO:0000313" key="2">
    <source>
        <dbReference type="Proteomes" id="UP001165101"/>
    </source>
</evidence>
<keyword evidence="2" id="KW-1185">Reference proteome</keyword>
<sequence length="257" mass="29715">MTSMINVFITSPLTSSERKIDLNSTVNQFKKKMEPITGIPPQNQKIWLYITADSNKRSEITSDDDNNKLSDFQITPYTRIHIEDTDPDEALQQLEKELLESENDGNNNTDGLYVLEESEYNKMSNTVRKWKQDQKLGRFDPEFNNKKNEIIEKNNKKSENFKINDRCIINNGKDDIKDIKRLGEIKYIGKIPEIDNENIWIGVELDEPLGKNDGSIKGVRYFQCQKNYGSFVKPSVVEVGDFPKEDLFGSDMDEDEL</sequence>
<dbReference type="Proteomes" id="UP001165101">
    <property type="component" value="Unassembled WGS sequence"/>
</dbReference>
<reference evidence="1" key="1">
    <citation type="submission" date="2023-04" db="EMBL/GenBank/DDBJ databases">
        <title>Candida boidinii NBRC 1967.</title>
        <authorList>
            <person name="Ichikawa N."/>
            <person name="Sato H."/>
            <person name="Tonouchi N."/>
        </authorList>
    </citation>
    <scope>NUCLEOTIDE SEQUENCE</scope>
    <source>
        <strain evidence="1">NBRC 1967</strain>
    </source>
</reference>
<comment type="caution">
    <text evidence="1">The sequence shown here is derived from an EMBL/GenBank/DDBJ whole genome shotgun (WGS) entry which is preliminary data.</text>
</comment>
<evidence type="ECO:0000313" key="1">
    <source>
        <dbReference type="EMBL" id="GME90722.1"/>
    </source>
</evidence>
<accession>A0ACB5TKU3</accession>
<gene>
    <name evidence="1" type="ORF">Cboi01_000197100</name>
</gene>